<dbReference type="RefSeq" id="WP_285722903.1">
    <property type="nucleotide sequence ID" value="NZ_BSDD01000001.1"/>
</dbReference>
<dbReference type="Gene3D" id="1.10.730.10">
    <property type="entry name" value="Isoleucyl-tRNA Synthetase, Domain 1"/>
    <property type="match status" value="1"/>
</dbReference>
<keyword evidence="10 13" id="KW-0648">Protein biosynthesis</keyword>
<dbReference type="PANTHER" id="PTHR43326">
    <property type="entry name" value="METHIONYL-TRNA SYNTHETASE"/>
    <property type="match status" value="1"/>
</dbReference>
<comment type="subcellular location">
    <subcellularLocation>
        <location evidence="2 13">Cytoplasm</location>
    </subcellularLocation>
</comment>
<evidence type="ECO:0000256" key="3">
    <source>
        <dbReference type="ARBA" id="ARBA00011738"/>
    </source>
</evidence>
<dbReference type="InterPro" id="IPR041872">
    <property type="entry name" value="Anticodon_Met"/>
</dbReference>
<dbReference type="NCBIfam" id="TIGR00398">
    <property type="entry name" value="metG"/>
    <property type="match status" value="1"/>
</dbReference>
<evidence type="ECO:0000256" key="7">
    <source>
        <dbReference type="ARBA" id="ARBA00022741"/>
    </source>
</evidence>
<comment type="subunit">
    <text evidence="3 13">Homodimer.</text>
</comment>
<keyword evidence="8 13" id="KW-0067">ATP-binding</keyword>
<dbReference type="Pfam" id="PF01588">
    <property type="entry name" value="tRNA_bind"/>
    <property type="match status" value="1"/>
</dbReference>
<dbReference type="PANTHER" id="PTHR43326:SF1">
    <property type="entry name" value="METHIONINE--TRNA LIGASE, MITOCHONDRIAL"/>
    <property type="match status" value="1"/>
</dbReference>
<dbReference type="EMBL" id="BSDD01000001">
    <property type="protein sequence ID" value="GLH69116.1"/>
    <property type="molecule type" value="Genomic_DNA"/>
</dbReference>
<keyword evidence="5 13" id="KW-0820">tRNA-binding</keyword>
<organism evidence="15 16">
    <name type="scientific">Geothrix rubra</name>
    <dbReference type="NCBI Taxonomy" id="2927977"/>
    <lineage>
        <taxon>Bacteria</taxon>
        <taxon>Pseudomonadati</taxon>
        <taxon>Acidobacteriota</taxon>
        <taxon>Holophagae</taxon>
        <taxon>Holophagales</taxon>
        <taxon>Holophagaceae</taxon>
        <taxon>Geothrix</taxon>
    </lineage>
</organism>
<keyword evidence="4 13" id="KW-0963">Cytoplasm</keyword>
<dbReference type="InterPro" id="IPR012340">
    <property type="entry name" value="NA-bd_OB-fold"/>
</dbReference>
<evidence type="ECO:0000259" key="14">
    <source>
        <dbReference type="PROSITE" id="PS50886"/>
    </source>
</evidence>
<dbReference type="PRINTS" id="PR01041">
    <property type="entry name" value="TRNASYNTHMET"/>
</dbReference>
<dbReference type="SUPFAM" id="SSF50249">
    <property type="entry name" value="Nucleic acid-binding proteins"/>
    <property type="match status" value="1"/>
</dbReference>
<dbReference type="InterPro" id="IPR013155">
    <property type="entry name" value="M/V/L/I-tRNA-synth_anticd-bd"/>
</dbReference>
<dbReference type="CDD" id="cd07957">
    <property type="entry name" value="Anticodon_Ia_Met"/>
    <property type="match status" value="1"/>
</dbReference>
<evidence type="ECO:0000313" key="16">
    <source>
        <dbReference type="Proteomes" id="UP001165089"/>
    </source>
</evidence>
<feature type="domain" description="TRNA-binding" evidence="14">
    <location>
        <begin position="534"/>
        <end position="635"/>
    </location>
</feature>
<evidence type="ECO:0000256" key="4">
    <source>
        <dbReference type="ARBA" id="ARBA00022490"/>
    </source>
</evidence>
<evidence type="ECO:0000256" key="8">
    <source>
        <dbReference type="ARBA" id="ARBA00022840"/>
    </source>
</evidence>
<dbReference type="Gene3D" id="2.40.50.140">
    <property type="entry name" value="Nucleic acid-binding proteins"/>
    <property type="match status" value="1"/>
</dbReference>
<comment type="caution">
    <text evidence="15">The sequence shown here is derived from an EMBL/GenBank/DDBJ whole genome shotgun (WGS) entry which is preliminary data.</text>
</comment>
<evidence type="ECO:0000256" key="6">
    <source>
        <dbReference type="ARBA" id="ARBA00022598"/>
    </source>
</evidence>
<evidence type="ECO:0000256" key="12">
    <source>
        <dbReference type="ARBA" id="ARBA00047364"/>
    </source>
</evidence>
<comment type="caution">
    <text evidence="13">Lacks conserved residue(s) required for the propagation of feature annotation.</text>
</comment>
<comment type="similarity">
    <text evidence="13">Belongs to the class-I aminoacyl-tRNA synthetase family. MetG type 2B subfamily.</text>
</comment>
<dbReference type="Gene3D" id="2.170.220.10">
    <property type="match status" value="1"/>
</dbReference>
<evidence type="ECO:0000256" key="9">
    <source>
        <dbReference type="ARBA" id="ARBA00022884"/>
    </source>
</evidence>
<dbReference type="SUPFAM" id="SSF47323">
    <property type="entry name" value="Anticodon-binding domain of a subclass of class I aminoacyl-tRNA synthetases"/>
    <property type="match status" value="1"/>
</dbReference>
<reference evidence="15 16" key="1">
    <citation type="journal article" date="2023" name="Antonie Van Leeuwenhoek">
        <title>Mesoterricola silvestris gen. nov., sp. nov., Mesoterricola sediminis sp. nov., Geothrix oryzae sp. nov., Geothrix edaphica sp. nov., Geothrix rubra sp. nov., and Geothrix limicola sp. nov., six novel members of Acidobacteriota isolated from soils.</title>
        <authorList>
            <person name="Itoh H."/>
            <person name="Sugisawa Y."/>
            <person name="Mise K."/>
            <person name="Xu Z."/>
            <person name="Kuniyasu M."/>
            <person name="Ushijima N."/>
            <person name="Kawano K."/>
            <person name="Kobayashi E."/>
            <person name="Shiratori Y."/>
            <person name="Masuda Y."/>
            <person name="Senoo K."/>
        </authorList>
    </citation>
    <scope>NUCLEOTIDE SEQUENCE [LARGE SCALE GENOMIC DNA]</scope>
    <source>
        <strain evidence="15 16">Red803</strain>
    </source>
</reference>
<dbReference type="InterPro" id="IPR014729">
    <property type="entry name" value="Rossmann-like_a/b/a_fold"/>
</dbReference>
<dbReference type="HAMAP" id="MF_01228">
    <property type="entry name" value="Met_tRNA_synth_type2"/>
    <property type="match status" value="1"/>
</dbReference>
<dbReference type="NCBIfam" id="TIGR00399">
    <property type="entry name" value="metG_C_term"/>
    <property type="match status" value="1"/>
</dbReference>
<proteinExistence type="inferred from homology"/>
<feature type="short sequence motif" description="'HIGH' region" evidence="13">
    <location>
        <begin position="12"/>
        <end position="22"/>
    </location>
</feature>
<dbReference type="InterPro" id="IPR033911">
    <property type="entry name" value="MetRS_core"/>
</dbReference>
<dbReference type="PROSITE" id="PS50886">
    <property type="entry name" value="TRBD"/>
    <property type="match status" value="1"/>
</dbReference>
<feature type="short sequence motif" description="'KMSKS' region" evidence="13">
    <location>
        <begin position="286"/>
        <end position="290"/>
    </location>
</feature>
<dbReference type="Pfam" id="PF09334">
    <property type="entry name" value="tRNA-synt_1g"/>
    <property type="match status" value="2"/>
</dbReference>
<sequence length="635" mass="71686">MSKPFYLTTPIYYVNDRPHIGHTYTTVLADVIARFHRMLGEPVRFLTGTDEHGQKVEKAAAARGIAPKALADEVVANYTDLWQRMGMTHDRFIRTTDADHHAMVQGWFEKLLATGDIYKATYKGLYSVSDEAYVTETQAKELQAQGLAHQLIELEEETYFFRLSAYQDRLLKLYADHPEFVQPDFRFNEVKRFVEGGLQDLSISRTSITWGIPVPGDAKHVVYVWFDALLNYLTGQGSAWPPDLQLVGKDILRFHAVYWPAFLMAMGLELPKTILAHGWWLMGEDKMSKSKGNVVRPDTLLRFGNDALRFFFLRDMQVGHDRGFSFEGFMDRLNADLANGLGNLASRTLSMIQRYRDGRIPALPAHIHHSHREQLQGLEATYEQFMENARRNRFDVALASLWDYLRGLDGYIVEKQPWVLAKDPAKAEDLDAVLHLLWQALRMTAILVAPVMPGMAQDLWSQLGMAGQVAGQRIDQTTWDAVVPERIGTVQPLFQRIDKEKEMSELMPPEATPAAEAKPALDVPELRETIDYDTFAKTDLRVGKVLEAERVPKSDKLIKMRVDLGFELRTIVGGIGKAYAPEDLVGRRVVVVANLAPRKLMGIESHGMLLAASDNAGLPYLVAVPEEAHPGFLVK</sequence>
<accession>A0ABQ5Q481</accession>
<dbReference type="SUPFAM" id="SSF52374">
    <property type="entry name" value="Nucleotidylyl transferase"/>
    <property type="match status" value="1"/>
</dbReference>
<dbReference type="InterPro" id="IPR009080">
    <property type="entry name" value="tRNAsynth_Ia_anticodon-bd"/>
</dbReference>
<dbReference type="CDD" id="cd00814">
    <property type="entry name" value="MetRS_core"/>
    <property type="match status" value="1"/>
</dbReference>
<evidence type="ECO:0000313" key="15">
    <source>
        <dbReference type="EMBL" id="GLH69116.1"/>
    </source>
</evidence>
<dbReference type="Proteomes" id="UP001165089">
    <property type="component" value="Unassembled WGS sequence"/>
</dbReference>
<dbReference type="GO" id="GO:0016874">
    <property type="term" value="F:ligase activity"/>
    <property type="evidence" value="ECO:0007669"/>
    <property type="project" value="UniProtKB-KW"/>
</dbReference>
<dbReference type="InterPro" id="IPR015413">
    <property type="entry name" value="Methionyl/Leucyl_tRNA_Synth"/>
</dbReference>
<evidence type="ECO:0000256" key="10">
    <source>
        <dbReference type="ARBA" id="ARBA00022917"/>
    </source>
</evidence>
<keyword evidence="16" id="KW-1185">Reference proteome</keyword>
<keyword evidence="9 13" id="KW-0694">RNA-binding</keyword>
<protein>
    <recommendedName>
        <fullName evidence="13">Methionine--tRNA ligase</fullName>
        <ecNumber evidence="13">6.1.1.10</ecNumber>
    </recommendedName>
    <alternativeName>
        <fullName evidence="13">Methionyl-tRNA synthetase</fullName>
        <shortName evidence="13">MetRS</shortName>
    </alternativeName>
</protein>
<name>A0ABQ5Q481_9BACT</name>
<comment type="function">
    <text evidence="1 13">Is required not only for elongation of protein synthesis but also for the initiation of all mRNA translation through initiator tRNA(fMet) aminoacylation.</text>
</comment>
<dbReference type="InterPro" id="IPR002547">
    <property type="entry name" value="tRNA-bd_dom"/>
</dbReference>
<dbReference type="CDD" id="cd02800">
    <property type="entry name" value="tRNA_bind_EcMetRS_like"/>
    <property type="match status" value="1"/>
</dbReference>
<evidence type="ECO:0000256" key="11">
    <source>
        <dbReference type="ARBA" id="ARBA00023146"/>
    </source>
</evidence>
<dbReference type="EC" id="6.1.1.10" evidence="13"/>
<dbReference type="InterPro" id="IPR004495">
    <property type="entry name" value="Met-tRNA-synth_bsu_C"/>
</dbReference>
<comment type="catalytic activity">
    <reaction evidence="12 13">
        <text>tRNA(Met) + L-methionine + ATP = L-methionyl-tRNA(Met) + AMP + diphosphate</text>
        <dbReference type="Rhea" id="RHEA:13481"/>
        <dbReference type="Rhea" id="RHEA-COMP:9667"/>
        <dbReference type="Rhea" id="RHEA-COMP:9698"/>
        <dbReference type="ChEBI" id="CHEBI:30616"/>
        <dbReference type="ChEBI" id="CHEBI:33019"/>
        <dbReference type="ChEBI" id="CHEBI:57844"/>
        <dbReference type="ChEBI" id="CHEBI:78442"/>
        <dbReference type="ChEBI" id="CHEBI:78530"/>
        <dbReference type="ChEBI" id="CHEBI:456215"/>
        <dbReference type="EC" id="6.1.1.10"/>
    </reaction>
</comment>
<dbReference type="Pfam" id="PF08264">
    <property type="entry name" value="Anticodon_1"/>
    <property type="match status" value="1"/>
</dbReference>
<dbReference type="Gene3D" id="3.40.50.620">
    <property type="entry name" value="HUPs"/>
    <property type="match status" value="1"/>
</dbReference>
<keyword evidence="6 13" id="KW-0436">Ligase</keyword>
<evidence type="ECO:0000256" key="5">
    <source>
        <dbReference type="ARBA" id="ARBA00022555"/>
    </source>
</evidence>
<evidence type="ECO:0000256" key="13">
    <source>
        <dbReference type="HAMAP-Rule" id="MF_01228"/>
    </source>
</evidence>
<dbReference type="InterPro" id="IPR023457">
    <property type="entry name" value="Met-tRNA_synth_2"/>
</dbReference>
<keyword evidence="7 13" id="KW-0547">Nucleotide-binding</keyword>
<gene>
    <name evidence="13 15" type="primary">metG</name>
    <name evidence="15" type="ORF">GETHPA_06490</name>
</gene>
<dbReference type="NCBIfam" id="NF008900">
    <property type="entry name" value="PRK12267.1"/>
    <property type="match status" value="1"/>
</dbReference>
<keyword evidence="11 13" id="KW-0030">Aminoacyl-tRNA synthetase</keyword>
<evidence type="ECO:0000256" key="1">
    <source>
        <dbReference type="ARBA" id="ARBA00003314"/>
    </source>
</evidence>
<dbReference type="InterPro" id="IPR014758">
    <property type="entry name" value="Met-tRNA_synth"/>
</dbReference>
<evidence type="ECO:0000256" key="2">
    <source>
        <dbReference type="ARBA" id="ARBA00004496"/>
    </source>
</evidence>